<dbReference type="Gene3D" id="3.40.50.1820">
    <property type="entry name" value="alpha/beta hydrolase"/>
    <property type="match status" value="1"/>
</dbReference>
<evidence type="ECO:0000313" key="1">
    <source>
        <dbReference type="EMBL" id="GHO86147.1"/>
    </source>
</evidence>
<protein>
    <submittedName>
        <fullName evidence="1">Uncharacterized protein</fullName>
    </submittedName>
</protein>
<proteinExistence type="predicted"/>
<sequence>MARKILFVPVSGTRQMIAAMRAAGESPRYTELSNGQHYIWGEIYSLNNAKDPVPGFYTWLFTQRN</sequence>
<dbReference type="EMBL" id="BNJJ01000011">
    <property type="protein sequence ID" value="GHO86147.1"/>
    <property type="molecule type" value="Genomic_DNA"/>
</dbReference>
<reference evidence="1 2" key="1">
    <citation type="journal article" date="2021" name="Int. J. Syst. Evol. Microbiol.">
        <title>Reticulibacter mediterranei gen. nov., sp. nov., within the new family Reticulibacteraceae fam. nov., and Ktedonospora formicarum gen. nov., sp. nov., Ktedonobacter robiniae sp. nov., Dictyobacter formicarum sp. nov. and Dictyobacter arantiisoli sp. nov., belonging to the class Ktedonobacteria.</title>
        <authorList>
            <person name="Yabe S."/>
            <person name="Zheng Y."/>
            <person name="Wang C.M."/>
            <person name="Sakai Y."/>
            <person name="Abe K."/>
            <person name="Yokota A."/>
            <person name="Donadio S."/>
            <person name="Cavaletti L."/>
            <person name="Monciardini P."/>
        </authorList>
    </citation>
    <scope>NUCLEOTIDE SEQUENCE [LARGE SCALE GENOMIC DNA]</scope>
    <source>
        <strain evidence="1 2">SOSP1-9</strain>
    </source>
</reference>
<dbReference type="InterPro" id="IPR029058">
    <property type="entry name" value="AB_hydrolase_fold"/>
</dbReference>
<comment type="caution">
    <text evidence="1">The sequence shown here is derived from an EMBL/GenBank/DDBJ whole genome shotgun (WGS) entry which is preliminary data.</text>
</comment>
<name>A0ABQ3VJ19_9CHLR</name>
<accession>A0ABQ3VJ19</accession>
<gene>
    <name evidence="1" type="ORF">KSZ_41530</name>
</gene>
<keyword evidence="2" id="KW-1185">Reference proteome</keyword>
<evidence type="ECO:0000313" key="2">
    <source>
        <dbReference type="Proteomes" id="UP000635565"/>
    </source>
</evidence>
<organism evidence="1 2">
    <name type="scientific">Dictyobacter formicarum</name>
    <dbReference type="NCBI Taxonomy" id="2778368"/>
    <lineage>
        <taxon>Bacteria</taxon>
        <taxon>Bacillati</taxon>
        <taxon>Chloroflexota</taxon>
        <taxon>Ktedonobacteria</taxon>
        <taxon>Ktedonobacterales</taxon>
        <taxon>Dictyobacteraceae</taxon>
        <taxon>Dictyobacter</taxon>
    </lineage>
</organism>
<dbReference type="Proteomes" id="UP000635565">
    <property type="component" value="Unassembled WGS sequence"/>
</dbReference>